<protein>
    <submittedName>
        <fullName evidence="1">Uncharacterized protein</fullName>
    </submittedName>
</protein>
<proteinExistence type="predicted"/>
<gene>
    <name evidence="1" type="ORF">BFL28_14930</name>
</gene>
<evidence type="ECO:0000313" key="2">
    <source>
        <dbReference type="Proteomes" id="UP000094487"/>
    </source>
</evidence>
<name>A0A1E3LYT3_9SPHN</name>
<keyword evidence="2" id="KW-1185">Reference proteome</keyword>
<dbReference type="AlphaFoldDB" id="A0A1E3LYT3"/>
<evidence type="ECO:0000313" key="1">
    <source>
        <dbReference type="EMBL" id="ODP38265.1"/>
    </source>
</evidence>
<dbReference type="Proteomes" id="UP000094487">
    <property type="component" value="Unassembled WGS sequence"/>
</dbReference>
<organism evidence="1 2">
    <name type="scientific">Sphingomonas turrisvirgatae</name>
    <dbReference type="NCBI Taxonomy" id="1888892"/>
    <lineage>
        <taxon>Bacteria</taxon>
        <taxon>Pseudomonadati</taxon>
        <taxon>Pseudomonadota</taxon>
        <taxon>Alphaproteobacteria</taxon>
        <taxon>Sphingomonadales</taxon>
        <taxon>Sphingomonadaceae</taxon>
        <taxon>Sphingomonas</taxon>
    </lineage>
</organism>
<dbReference type="EMBL" id="MDDS01000017">
    <property type="protein sequence ID" value="ODP38265.1"/>
    <property type="molecule type" value="Genomic_DNA"/>
</dbReference>
<sequence length="60" mass="6718">MTEASHPALDRIERALSRIEAASRRRAFDADALARRHFALREKVEDAIAALDSLIDGQKD</sequence>
<dbReference type="RefSeq" id="WP_069320060.1">
    <property type="nucleotide sequence ID" value="NZ_MDDS01000017.1"/>
</dbReference>
<comment type="caution">
    <text evidence="1">The sequence shown here is derived from an EMBL/GenBank/DDBJ whole genome shotgun (WGS) entry which is preliminary data.</text>
</comment>
<reference evidence="1 2" key="1">
    <citation type="submission" date="2016-08" db="EMBL/GenBank/DDBJ databases">
        <title>Draft genome of the agarase producing Sphingomonas sp. MCT13.</title>
        <authorList>
            <person name="D'Andrea M.M."/>
            <person name="Rossolini G.M."/>
            <person name="Thaller M.C."/>
        </authorList>
    </citation>
    <scope>NUCLEOTIDE SEQUENCE [LARGE SCALE GENOMIC DNA]</scope>
    <source>
        <strain evidence="1 2">MCT13</strain>
    </source>
</reference>
<accession>A0A1E3LYT3</accession>
<dbReference type="STRING" id="1888892.BFL28_14930"/>